<protein>
    <submittedName>
        <fullName evidence="5">Helix-turn-helix transcriptional regulator</fullName>
    </submittedName>
</protein>
<evidence type="ECO:0000313" key="6">
    <source>
        <dbReference type="Proteomes" id="UP001620409"/>
    </source>
</evidence>
<feature type="domain" description="HTH araC/xylS-type" evidence="4">
    <location>
        <begin position="70"/>
        <end position="168"/>
    </location>
</feature>
<dbReference type="PROSITE" id="PS01124">
    <property type="entry name" value="HTH_ARAC_FAMILY_2"/>
    <property type="match status" value="1"/>
</dbReference>
<dbReference type="RefSeq" id="WP_380008807.1">
    <property type="nucleotide sequence ID" value="NZ_JADIKI010000022.1"/>
</dbReference>
<dbReference type="PANTHER" id="PTHR46796">
    <property type="entry name" value="HTH-TYPE TRANSCRIPTIONAL ACTIVATOR RHAS-RELATED"/>
    <property type="match status" value="1"/>
</dbReference>
<reference evidence="5 6" key="1">
    <citation type="submission" date="2020-10" db="EMBL/GenBank/DDBJ databases">
        <title>Phylogeny of dyella-like bacteria.</title>
        <authorList>
            <person name="Fu J."/>
        </authorList>
    </citation>
    <scope>NUCLEOTIDE SEQUENCE [LARGE SCALE GENOMIC DNA]</scope>
    <source>
        <strain evidence="5 6">DHG40</strain>
    </source>
</reference>
<evidence type="ECO:0000256" key="2">
    <source>
        <dbReference type="ARBA" id="ARBA00023125"/>
    </source>
</evidence>
<keyword evidence="6" id="KW-1185">Reference proteome</keyword>
<dbReference type="Gene3D" id="1.10.10.60">
    <property type="entry name" value="Homeodomain-like"/>
    <property type="match status" value="2"/>
</dbReference>
<gene>
    <name evidence="5" type="ORF">ISP18_07315</name>
</gene>
<keyword evidence="2" id="KW-0238">DNA-binding</keyword>
<dbReference type="InterPro" id="IPR009057">
    <property type="entry name" value="Homeodomain-like_sf"/>
</dbReference>
<accession>A0ABW8IHW6</accession>
<organism evidence="5 6">
    <name type="scientific">Dyella humi</name>
    <dbReference type="NCBI Taxonomy" id="1770547"/>
    <lineage>
        <taxon>Bacteria</taxon>
        <taxon>Pseudomonadati</taxon>
        <taxon>Pseudomonadota</taxon>
        <taxon>Gammaproteobacteria</taxon>
        <taxon>Lysobacterales</taxon>
        <taxon>Rhodanobacteraceae</taxon>
        <taxon>Dyella</taxon>
    </lineage>
</organism>
<evidence type="ECO:0000313" key="5">
    <source>
        <dbReference type="EMBL" id="MFK2854395.1"/>
    </source>
</evidence>
<dbReference type="InterPro" id="IPR050204">
    <property type="entry name" value="AraC_XylS_family_regulators"/>
</dbReference>
<evidence type="ECO:0000256" key="1">
    <source>
        <dbReference type="ARBA" id="ARBA00023015"/>
    </source>
</evidence>
<dbReference type="SUPFAM" id="SSF46689">
    <property type="entry name" value="Homeodomain-like"/>
    <property type="match status" value="2"/>
</dbReference>
<keyword evidence="3" id="KW-0804">Transcription</keyword>
<sequence length="189" mass="21030">MRSDAGQSCRAFGHDLRFQKTHVELLLGLLRGDDAEDAEEVLADTLGYLAQSYEAGASMAQDIKVMRQVARVEEAIIGRTEENLGVNELAKLAGCSPFHLCRIFRACTGQSLRQFRLQQRLGTAVGRLGEGEKNLAALACDMGSNSHSHMTDAFRVALGMTPSEVRDELRRSDLHVLKYRLRDAWRNPQ</sequence>
<evidence type="ECO:0000259" key="4">
    <source>
        <dbReference type="PROSITE" id="PS01124"/>
    </source>
</evidence>
<dbReference type="EMBL" id="JADIKI010000022">
    <property type="protein sequence ID" value="MFK2854395.1"/>
    <property type="molecule type" value="Genomic_DNA"/>
</dbReference>
<name>A0ABW8IHW6_9GAMM</name>
<keyword evidence="1" id="KW-0805">Transcription regulation</keyword>
<dbReference type="Pfam" id="PF12833">
    <property type="entry name" value="HTH_18"/>
    <property type="match status" value="1"/>
</dbReference>
<dbReference type="Proteomes" id="UP001620409">
    <property type="component" value="Unassembled WGS sequence"/>
</dbReference>
<proteinExistence type="predicted"/>
<evidence type="ECO:0000256" key="3">
    <source>
        <dbReference type="ARBA" id="ARBA00023163"/>
    </source>
</evidence>
<dbReference type="InterPro" id="IPR018060">
    <property type="entry name" value="HTH_AraC"/>
</dbReference>
<dbReference type="SMART" id="SM00342">
    <property type="entry name" value="HTH_ARAC"/>
    <property type="match status" value="1"/>
</dbReference>
<comment type="caution">
    <text evidence="5">The sequence shown here is derived from an EMBL/GenBank/DDBJ whole genome shotgun (WGS) entry which is preliminary data.</text>
</comment>